<dbReference type="PANTHER" id="PTHR21137:SF35">
    <property type="entry name" value="ODORANT RECEPTOR 19A-RELATED"/>
    <property type="match status" value="1"/>
</dbReference>
<keyword evidence="5" id="KW-0552">Olfaction</keyword>
<evidence type="ECO:0000256" key="6">
    <source>
        <dbReference type="ARBA" id="ARBA00022989"/>
    </source>
</evidence>
<dbReference type="GO" id="GO:0004984">
    <property type="term" value="F:olfactory receptor activity"/>
    <property type="evidence" value="ECO:0007669"/>
    <property type="project" value="InterPro"/>
</dbReference>
<name>A0A482VNE3_ASBVE</name>
<keyword evidence="3" id="KW-0716">Sensory transduction</keyword>
<dbReference type="GO" id="GO:0005549">
    <property type="term" value="F:odorant binding"/>
    <property type="evidence" value="ECO:0007669"/>
    <property type="project" value="InterPro"/>
</dbReference>
<dbReference type="OrthoDB" id="6597368at2759"/>
<dbReference type="EMBL" id="QDEB01081716">
    <property type="protein sequence ID" value="RZC34234.1"/>
    <property type="molecule type" value="Genomic_DNA"/>
</dbReference>
<dbReference type="Pfam" id="PF02949">
    <property type="entry name" value="7tm_6"/>
    <property type="match status" value="1"/>
</dbReference>
<feature type="transmembrane region" description="Helical" evidence="10">
    <location>
        <begin position="178"/>
        <end position="203"/>
    </location>
</feature>
<dbReference type="AlphaFoldDB" id="A0A482VNE3"/>
<evidence type="ECO:0000256" key="7">
    <source>
        <dbReference type="ARBA" id="ARBA00023136"/>
    </source>
</evidence>
<dbReference type="InterPro" id="IPR004117">
    <property type="entry name" value="7tm6_olfct_rcpt"/>
</dbReference>
<sequence length="366" mass="42823">MEKYDWKRIMNTNIILLKIMGLWPGGNETYKSNFYMLWSIFSITLFTVGHPFFQTINMIFIFDDFEAIIATIYVTLSEFLIILKAYLIIKNMKILKQLMVTLECDLFQPRNTEQIILFERGLKFWKLNISLFWMMAAGTVFFWSTYPIFDNSVHERRLPFLAWYPFNAKISPYYEITYIYQVIGIIFAAGTALSAAALVTAFYMYIAAQFIILCDDVKYLYDIRKNSSTDFKMKLINCVTHHRAILKFANDASKFSNWIIFGQFFTSVITLALTMFQLTTVAALSSEFFSLMAFLAAITVEIFMFCWFGNEVELESAKVAYAVFESEWIDTSSAQKKYIIFFVRRCQKPLKMSALDLFYLSLDTFM</sequence>
<keyword evidence="2" id="KW-1003">Cell membrane</keyword>
<evidence type="ECO:0000256" key="8">
    <source>
        <dbReference type="ARBA" id="ARBA00023170"/>
    </source>
</evidence>
<proteinExistence type="predicted"/>
<protein>
    <submittedName>
        <fullName evidence="11">7tm 6 domain containing protein</fullName>
    </submittedName>
</protein>
<evidence type="ECO:0000256" key="5">
    <source>
        <dbReference type="ARBA" id="ARBA00022725"/>
    </source>
</evidence>
<feature type="transmembrane region" description="Helical" evidence="10">
    <location>
        <begin position="129"/>
        <end position="149"/>
    </location>
</feature>
<keyword evidence="9" id="KW-0807">Transducer</keyword>
<dbReference type="PANTHER" id="PTHR21137">
    <property type="entry name" value="ODORANT RECEPTOR"/>
    <property type="match status" value="1"/>
</dbReference>
<evidence type="ECO:0000256" key="3">
    <source>
        <dbReference type="ARBA" id="ARBA00022606"/>
    </source>
</evidence>
<keyword evidence="4 10" id="KW-0812">Transmembrane</keyword>
<evidence type="ECO:0000256" key="4">
    <source>
        <dbReference type="ARBA" id="ARBA00022692"/>
    </source>
</evidence>
<reference evidence="11 12" key="1">
    <citation type="submission" date="2017-03" db="EMBL/GenBank/DDBJ databases">
        <title>Genome of the blue death feigning beetle - Asbolus verrucosus.</title>
        <authorList>
            <person name="Rider S.D."/>
        </authorList>
    </citation>
    <scope>NUCLEOTIDE SEQUENCE [LARGE SCALE GENOMIC DNA]</scope>
    <source>
        <strain evidence="11">Butters</strain>
        <tissue evidence="11">Head and leg muscle</tissue>
    </source>
</reference>
<feature type="transmembrane region" description="Helical" evidence="10">
    <location>
        <begin position="34"/>
        <end position="53"/>
    </location>
</feature>
<organism evidence="11 12">
    <name type="scientific">Asbolus verrucosus</name>
    <name type="common">Desert ironclad beetle</name>
    <dbReference type="NCBI Taxonomy" id="1661398"/>
    <lineage>
        <taxon>Eukaryota</taxon>
        <taxon>Metazoa</taxon>
        <taxon>Ecdysozoa</taxon>
        <taxon>Arthropoda</taxon>
        <taxon>Hexapoda</taxon>
        <taxon>Insecta</taxon>
        <taxon>Pterygota</taxon>
        <taxon>Neoptera</taxon>
        <taxon>Endopterygota</taxon>
        <taxon>Coleoptera</taxon>
        <taxon>Polyphaga</taxon>
        <taxon>Cucujiformia</taxon>
        <taxon>Tenebrionidae</taxon>
        <taxon>Pimeliinae</taxon>
        <taxon>Asbolus</taxon>
    </lineage>
</organism>
<evidence type="ECO:0000256" key="9">
    <source>
        <dbReference type="ARBA" id="ARBA00023224"/>
    </source>
</evidence>
<comment type="subcellular location">
    <subcellularLocation>
        <location evidence="1">Cell membrane</location>
        <topology evidence="1">Multi-pass membrane protein</topology>
    </subcellularLocation>
</comment>
<comment type="caution">
    <text evidence="11">The sequence shown here is derived from an EMBL/GenBank/DDBJ whole genome shotgun (WGS) entry which is preliminary data.</text>
</comment>
<evidence type="ECO:0000313" key="12">
    <source>
        <dbReference type="Proteomes" id="UP000292052"/>
    </source>
</evidence>
<feature type="non-terminal residue" evidence="11">
    <location>
        <position position="366"/>
    </location>
</feature>
<gene>
    <name evidence="11" type="ORF">BDFB_010329</name>
</gene>
<evidence type="ECO:0000256" key="2">
    <source>
        <dbReference type="ARBA" id="ARBA00022475"/>
    </source>
</evidence>
<keyword evidence="6 10" id="KW-1133">Transmembrane helix</keyword>
<feature type="transmembrane region" description="Helical" evidence="10">
    <location>
        <begin position="288"/>
        <end position="308"/>
    </location>
</feature>
<feature type="transmembrane region" description="Helical" evidence="10">
    <location>
        <begin position="65"/>
        <end position="89"/>
    </location>
</feature>
<keyword evidence="8" id="KW-0675">Receptor</keyword>
<dbReference type="Proteomes" id="UP000292052">
    <property type="component" value="Unassembled WGS sequence"/>
</dbReference>
<dbReference type="GO" id="GO:0005886">
    <property type="term" value="C:plasma membrane"/>
    <property type="evidence" value="ECO:0007669"/>
    <property type="project" value="UniProtKB-SubCell"/>
</dbReference>
<evidence type="ECO:0000256" key="10">
    <source>
        <dbReference type="SAM" id="Phobius"/>
    </source>
</evidence>
<evidence type="ECO:0000256" key="1">
    <source>
        <dbReference type="ARBA" id="ARBA00004651"/>
    </source>
</evidence>
<keyword evidence="7 10" id="KW-0472">Membrane</keyword>
<keyword evidence="12" id="KW-1185">Reference proteome</keyword>
<accession>A0A482VNE3</accession>
<feature type="transmembrane region" description="Helical" evidence="10">
    <location>
        <begin position="255"/>
        <end position="276"/>
    </location>
</feature>
<dbReference type="GO" id="GO:0007165">
    <property type="term" value="P:signal transduction"/>
    <property type="evidence" value="ECO:0007669"/>
    <property type="project" value="UniProtKB-KW"/>
</dbReference>
<evidence type="ECO:0000313" key="11">
    <source>
        <dbReference type="EMBL" id="RZC34234.1"/>
    </source>
</evidence>